<keyword evidence="9" id="KW-1185">Reference proteome</keyword>
<keyword evidence="2" id="KW-0689">Ribosomal protein</keyword>
<dbReference type="InterPro" id="IPR005996">
    <property type="entry name" value="Ribosomal_uL30_bac-type"/>
</dbReference>
<dbReference type="SUPFAM" id="SSF55129">
    <property type="entry name" value="Ribosomal protein L30p/L7e"/>
    <property type="match status" value="1"/>
</dbReference>
<sequence>MAAARTNIITTATRPQTNTCKLPSARPLESLNHTKTRGAIKSGNRLLQLYGVQCSTVISRCKSNKRDDGPPPWAAVQTPTGHSHTCMFYAKLSDRDRWQRRREFVNKPWMDIMENYGKRKKQEEASGKPQQEPPKLLMVTQVRSVKGRPFWERDWLTQLGIKEKGKPYILKNKEGSNNLLKKVSHLVEIFPVTFPYGPPTSEDDLDHCVLCDNGEFIIKKRLSSQEQIETSMPTTEQLPDGKFEISQELLDKTLEYKKQNYQIHQEYYQTKYIYTKNQDKKEYRYNGDQRISLEHPRDIGGGRNPPTISFPILGADEQFFPKPEQNVVECFGAWDDVERCGEGAALIKGHNSLTTHRDILVGVTHHGNEQIQQDNKANPRVTAEHELADKLRELMVLF</sequence>
<accession>A0ABY7DSL1</accession>
<protein>
    <recommendedName>
        <fullName evidence="4">Large ribosomal subunit protein uL30m</fullName>
    </recommendedName>
    <alternativeName>
        <fullName evidence="5">39S ribosomal protein L30, mitochondrial</fullName>
    </alternativeName>
</protein>
<reference evidence="8" key="1">
    <citation type="submission" date="2022-11" db="EMBL/GenBank/DDBJ databases">
        <title>Centuries of genome instability and evolution in soft-shell clam transmissible cancer (bioRxiv).</title>
        <authorList>
            <person name="Hart S.F.M."/>
            <person name="Yonemitsu M.A."/>
            <person name="Giersch R.M."/>
            <person name="Beal B.F."/>
            <person name="Arriagada G."/>
            <person name="Davis B.W."/>
            <person name="Ostrander E.A."/>
            <person name="Goff S.P."/>
            <person name="Metzger M.J."/>
        </authorList>
    </citation>
    <scope>NUCLEOTIDE SEQUENCE</scope>
    <source>
        <strain evidence="8">MELC-2E11</strain>
        <tissue evidence="8">Siphon/mantle</tissue>
    </source>
</reference>
<dbReference type="CDD" id="cd00355">
    <property type="entry name" value="Ribosomal_L30_like"/>
    <property type="match status" value="1"/>
</dbReference>
<evidence type="ECO:0000256" key="1">
    <source>
        <dbReference type="ARBA" id="ARBA00007594"/>
    </source>
</evidence>
<dbReference type="PANTHER" id="PTHR15892:SF2">
    <property type="entry name" value="LARGE RIBOSOMAL SUBUNIT PROTEIN UL30M"/>
    <property type="match status" value="1"/>
</dbReference>
<dbReference type="Proteomes" id="UP001164746">
    <property type="component" value="Chromosome 3"/>
</dbReference>
<evidence type="ECO:0000256" key="2">
    <source>
        <dbReference type="ARBA" id="ARBA00022980"/>
    </source>
</evidence>
<proteinExistence type="inferred from homology"/>
<dbReference type="Gene3D" id="3.30.1390.20">
    <property type="entry name" value="Ribosomal protein L30, ferredoxin-like fold domain"/>
    <property type="match status" value="1"/>
</dbReference>
<name>A0ABY7DSL1_MYAAR</name>
<evidence type="ECO:0000313" key="9">
    <source>
        <dbReference type="Proteomes" id="UP001164746"/>
    </source>
</evidence>
<feature type="domain" description="Large ribosomal subunit protein uL30-like ferredoxin-like fold" evidence="7">
    <location>
        <begin position="138"/>
        <end position="187"/>
    </location>
</feature>
<feature type="region of interest" description="Disordered" evidence="6">
    <location>
        <begin position="61"/>
        <end position="80"/>
    </location>
</feature>
<gene>
    <name evidence="8" type="ORF">MAR_023962</name>
</gene>
<organism evidence="8 9">
    <name type="scientific">Mya arenaria</name>
    <name type="common">Soft-shell clam</name>
    <dbReference type="NCBI Taxonomy" id="6604"/>
    <lineage>
        <taxon>Eukaryota</taxon>
        <taxon>Metazoa</taxon>
        <taxon>Spiralia</taxon>
        <taxon>Lophotrochozoa</taxon>
        <taxon>Mollusca</taxon>
        <taxon>Bivalvia</taxon>
        <taxon>Autobranchia</taxon>
        <taxon>Heteroconchia</taxon>
        <taxon>Euheterodonta</taxon>
        <taxon>Imparidentia</taxon>
        <taxon>Neoheterodontei</taxon>
        <taxon>Myida</taxon>
        <taxon>Myoidea</taxon>
        <taxon>Myidae</taxon>
        <taxon>Mya</taxon>
    </lineage>
</organism>
<keyword evidence="3" id="KW-0687">Ribonucleoprotein</keyword>
<dbReference type="EMBL" id="CP111014">
    <property type="protein sequence ID" value="WAQ99589.1"/>
    <property type="molecule type" value="Genomic_DNA"/>
</dbReference>
<dbReference type="InterPro" id="IPR036919">
    <property type="entry name" value="Ribo_uL30_ferredoxin-like_sf"/>
</dbReference>
<evidence type="ECO:0000256" key="6">
    <source>
        <dbReference type="SAM" id="MobiDB-lite"/>
    </source>
</evidence>
<evidence type="ECO:0000256" key="5">
    <source>
        <dbReference type="ARBA" id="ARBA00035356"/>
    </source>
</evidence>
<comment type="similarity">
    <text evidence="1">Belongs to the universal ribosomal protein uL30 family.</text>
</comment>
<dbReference type="PANTHER" id="PTHR15892">
    <property type="entry name" value="MITOCHONDRIAL RIBOSOMAL PROTEIN L30"/>
    <property type="match status" value="1"/>
</dbReference>
<evidence type="ECO:0000259" key="7">
    <source>
        <dbReference type="Pfam" id="PF00327"/>
    </source>
</evidence>
<evidence type="ECO:0000256" key="4">
    <source>
        <dbReference type="ARBA" id="ARBA00035281"/>
    </source>
</evidence>
<dbReference type="Pfam" id="PF00327">
    <property type="entry name" value="Ribosomal_L30"/>
    <property type="match status" value="1"/>
</dbReference>
<dbReference type="InterPro" id="IPR016082">
    <property type="entry name" value="Ribosomal_uL30_ferredoxin-like"/>
</dbReference>
<evidence type="ECO:0000313" key="8">
    <source>
        <dbReference type="EMBL" id="WAQ99589.1"/>
    </source>
</evidence>
<evidence type="ECO:0000256" key="3">
    <source>
        <dbReference type="ARBA" id="ARBA00023274"/>
    </source>
</evidence>